<organism evidence="1 2">
    <name type="scientific">Acetobacter conturbans</name>
    <dbReference type="NCBI Taxonomy" id="1737472"/>
    <lineage>
        <taxon>Bacteria</taxon>
        <taxon>Pseudomonadati</taxon>
        <taxon>Pseudomonadota</taxon>
        <taxon>Alphaproteobacteria</taxon>
        <taxon>Acetobacterales</taxon>
        <taxon>Acetobacteraceae</taxon>
        <taxon>Acetobacter</taxon>
    </lineage>
</organism>
<dbReference type="Proteomes" id="UP000631653">
    <property type="component" value="Unassembled WGS sequence"/>
</dbReference>
<protein>
    <submittedName>
        <fullName evidence="1">Uncharacterized protein</fullName>
    </submittedName>
</protein>
<name>A0ABX0JY73_9PROT</name>
<proteinExistence type="predicted"/>
<comment type="caution">
    <text evidence="1">The sequence shown here is derived from an EMBL/GenBank/DDBJ whole genome shotgun (WGS) entry which is preliminary data.</text>
</comment>
<keyword evidence="2" id="KW-1185">Reference proteome</keyword>
<dbReference type="InterPro" id="IPR035959">
    <property type="entry name" value="RutC-like_sf"/>
</dbReference>
<dbReference type="PANTHER" id="PTHR43857:SF1">
    <property type="entry name" value="YJGH FAMILY PROTEIN"/>
    <property type="match status" value="1"/>
</dbReference>
<gene>
    <name evidence="1" type="ORF">GOB81_06455</name>
</gene>
<dbReference type="InterPro" id="IPR006175">
    <property type="entry name" value="YjgF/YER057c/UK114"/>
</dbReference>
<evidence type="ECO:0000313" key="1">
    <source>
        <dbReference type="EMBL" id="NHN88268.1"/>
    </source>
</evidence>
<evidence type="ECO:0000313" key="2">
    <source>
        <dbReference type="Proteomes" id="UP000631653"/>
    </source>
</evidence>
<dbReference type="PANTHER" id="PTHR43857">
    <property type="entry name" value="BLR7761 PROTEIN"/>
    <property type="match status" value="1"/>
</dbReference>
<reference evidence="1 2" key="1">
    <citation type="journal article" date="2020" name="Int. J. Syst. Evol. Microbiol.">
        <title>Novel acetic acid bacteria from cider fermentations: Acetobacter conturbans sp. nov. and Acetobacter fallax sp. nov.</title>
        <authorList>
            <person name="Sombolestani A.S."/>
            <person name="Cleenwerck I."/>
            <person name="Cnockaert M."/>
            <person name="Borremans W."/>
            <person name="Wieme A.D."/>
            <person name="De Vuyst L."/>
            <person name="Vandamme P."/>
        </authorList>
    </citation>
    <scope>NUCLEOTIDE SEQUENCE [LARGE SCALE GENOMIC DNA]</scope>
    <source>
        <strain evidence="1 2">LMG 1627</strain>
    </source>
</reference>
<dbReference type="SUPFAM" id="SSF55298">
    <property type="entry name" value="YjgF-like"/>
    <property type="match status" value="1"/>
</dbReference>
<sequence>MEAALATRRENDLTEPLPRFEMDQPTCEQSRQNLRLKHLRGYDRRSGRFPARIADQCRLAFCAGDAMLSTKGASLRDVVRVTYLVKNVGHLSTCGSFVSDMLGDNRPATTVLVVEQFDRPEVEIELELTARMPEVAALS</sequence>
<accession>A0ABX0JY73</accession>
<dbReference type="Gene3D" id="3.30.1330.40">
    <property type="entry name" value="RutC-like"/>
    <property type="match status" value="1"/>
</dbReference>
<dbReference type="EMBL" id="WOSY01000005">
    <property type="protein sequence ID" value="NHN88268.1"/>
    <property type="molecule type" value="Genomic_DNA"/>
</dbReference>
<dbReference type="Pfam" id="PF01042">
    <property type="entry name" value="Ribonuc_L-PSP"/>
    <property type="match status" value="1"/>
</dbReference>